<reference evidence="7" key="2">
    <citation type="submission" date="2020-05" db="EMBL/GenBank/DDBJ databases">
        <authorList>
            <person name="Kim H.-S."/>
            <person name="Proctor R.H."/>
            <person name="Brown D.W."/>
        </authorList>
    </citation>
    <scope>NUCLEOTIDE SEQUENCE</scope>
    <source>
        <strain evidence="7">NRRL 20472</strain>
    </source>
</reference>
<gene>
    <name evidence="7" type="ORF">FSARC_8491</name>
</gene>
<dbReference type="PANTHER" id="PTHR42973">
    <property type="entry name" value="BINDING OXIDOREDUCTASE, PUTATIVE (AFU_ORTHOLOGUE AFUA_1G17690)-RELATED"/>
    <property type="match status" value="1"/>
</dbReference>
<name>A0A8H4TSS2_9HYPO</name>
<dbReference type="InterPro" id="IPR006094">
    <property type="entry name" value="Oxid_FAD_bind_N"/>
</dbReference>
<dbReference type="EMBL" id="JABEXW010000469">
    <property type="protein sequence ID" value="KAF4963501.1"/>
    <property type="molecule type" value="Genomic_DNA"/>
</dbReference>
<evidence type="ECO:0000256" key="4">
    <source>
        <dbReference type="ARBA" id="ARBA00022827"/>
    </source>
</evidence>
<accession>A0A8H4TSS2</accession>
<comment type="cofactor">
    <cofactor evidence="1">
        <name>FAD</name>
        <dbReference type="ChEBI" id="CHEBI:57692"/>
    </cofactor>
</comment>
<feature type="non-terminal residue" evidence="7">
    <location>
        <position position="144"/>
    </location>
</feature>
<dbReference type="InterPro" id="IPR036318">
    <property type="entry name" value="FAD-bd_PCMH-like_sf"/>
</dbReference>
<dbReference type="GO" id="GO:0016491">
    <property type="term" value="F:oxidoreductase activity"/>
    <property type="evidence" value="ECO:0007669"/>
    <property type="project" value="UniProtKB-KW"/>
</dbReference>
<evidence type="ECO:0000256" key="3">
    <source>
        <dbReference type="ARBA" id="ARBA00022630"/>
    </source>
</evidence>
<reference evidence="7" key="1">
    <citation type="journal article" date="2020" name="BMC Genomics">
        <title>Correction to: Identification and distribution of gene clusters required for synthesis of sphingolipid metabolism inhibitors in diverse species of the filamentous fungus Fusarium.</title>
        <authorList>
            <person name="Kim H.S."/>
            <person name="Lohmar J.M."/>
            <person name="Busman M."/>
            <person name="Brown D.W."/>
            <person name="Naumann T.A."/>
            <person name="Divon H.H."/>
            <person name="Lysoe E."/>
            <person name="Uhlig S."/>
            <person name="Proctor R.H."/>
        </authorList>
    </citation>
    <scope>NUCLEOTIDE SEQUENCE</scope>
    <source>
        <strain evidence="7">NRRL 20472</strain>
    </source>
</reference>
<keyword evidence="5" id="KW-0560">Oxidoreductase</keyword>
<dbReference type="PANTHER" id="PTHR42973:SF39">
    <property type="entry name" value="FAD-BINDING PCMH-TYPE DOMAIN-CONTAINING PROTEIN"/>
    <property type="match status" value="1"/>
</dbReference>
<dbReference type="Pfam" id="PF01565">
    <property type="entry name" value="FAD_binding_4"/>
    <property type="match status" value="1"/>
</dbReference>
<dbReference type="Proteomes" id="UP000622797">
    <property type="component" value="Unassembled WGS sequence"/>
</dbReference>
<evidence type="ECO:0000256" key="1">
    <source>
        <dbReference type="ARBA" id="ARBA00001974"/>
    </source>
</evidence>
<sequence>MDLADQARIEKEKEEREKQLGLLQRGMEQVGFFKSKKIPVHTPGELEYERSVANANLLYRFARPACVAQPEHESHVRIIVQQAKDKGIPIRIKNGGHSYAGFSTINNGILIDLVNMKKVDLDIKQETITMEGGALWAHAYHELI</sequence>
<evidence type="ECO:0000313" key="7">
    <source>
        <dbReference type="EMBL" id="KAF4963501.1"/>
    </source>
</evidence>
<evidence type="ECO:0000256" key="5">
    <source>
        <dbReference type="ARBA" id="ARBA00023002"/>
    </source>
</evidence>
<dbReference type="InterPro" id="IPR050416">
    <property type="entry name" value="FAD-linked_Oxidoreductase"/>
</dbReference>
<dbReference type="OrthoDB" id="407275at2759"/>
<dbReference type="InterPro" id="IPR016166">
    <property type="entry name" value="FAD-bd_PCMH"/>
</dbReference>
<dbReference type="GO" id="GO:0071949">
    <property type="term" value="F:FAD binding"/>
    <property type="evidence" value="ECO:0007669"/>
    <property type="project" value="InterPro"/>
</dbReference>
<evidence type="ECO:0000256" key="2">
    <source>
        <dbReference type="ARBA" id="ARBA00005466"/>
    </source>
</evidence>
<dbReference type="AlphaFoldDB" id="A0A8H4TSS2"/>
<dbReference type="PROSITE" id="PS51387">
    <property type="entry name" value="FAD_PCMH"/>
    <property type="match status" value="1"/>
</dbReference>
<comment type="caution">
    <text evidence="7">The sequence shown here is derived from an EMBL/GenBank/DDBJ whole genome shotgun (WGS) entry which is preliminary data.</text>
</comment>
<dbReference type="SUPFAM" id="SSF56176">
    <property type="entry name" value="FAD-binding/transporter-associated domain-like"/>
    <property type="match status" value="1"/>
</dbReference>
<evidence type="ECO:0000259" key="6">
    <source>
        <dbReference type="PROSITE" id="PS51387"/>
    </source>
</evidence>
<proteinExistence type="inferred from homology"/>
<keyword evidence="4" id="KW-0274">FAD</keyword>
<evidence type="ECO:0000313" key="8">
    <source>
        <dbReference type="Proteomes" id="UP000622797"/>
    </source>
</evidence>
<dbReference type="Gene3D" id="3.30.465.10">
    <property type="match status" value="1"/>
</dbReference>
<keyword evidence="3" id="KW-0285">Flavoprotein</keyword>
<comment type="similarity">
    <text evidence="2">Belongs to the oxygen-dependent FAD-linked oxidoreductase family.</text>
</comment>
<protein>
    <recommendedName>
        <fullName evidence="6">FAD-binding PCMH-type domain-containing protein</fullName>
    </recommendedName>
</protein>
<feature type="domain" description="FAD-binding PCMH-type" evidence="6">
    <location>
        <begin position="60"/>
        <end position="144"/>
    </location>
</feature>
<keyword evidence="8" id="KW-1185">Reference proteome</keyword>
<dbReference type="InterPro" id="IPR016169">
    <property type="entry name" value="FAD-bd_PCMH_sub2"/>
</dbReference>
<organism evidence="7 8">
    <name type="scientific">Fusarium sarcochroum</name>
    <dbReference type="NCBI Taxonomy" id="1208366"/>
    <lineage>
        <taxon>Eukaryota</taxon>
        <taxon>Fungi</taxon>
        <taxon>Dikarya</taxon>
        <taxon>Ascomycota</taxon>
        <taxon>Pezizomycotina</taxon>
        <taxon>Sordariomycetes</taxon>
        <taxon>Hypocreomycetidae</taxon>
        <taxon>Hypocreales</taxon>
        <taxon>Nectriaceae</taxon>
        <taxon>Fusarium</taxon>
        <taxon>Fusarium lateritium species complex</taxon>
    </lineage>
</organism>